<evidence type="ECO:0000313" key="2">
    <source>
        <dbReference type="EMBL" id="MBB3972775.1"/>
    </source>
</evidence>
<dbReference type="AlphaFoldDB" id="A0A7W6CX71"/>
<organism evidence="2 3">
    <name type="scientific">Hansschlegelia beijingensis</name>
    <dbReference type="NCBI Taxonomy" id="1133344"/>
    <lineage>
        <taxon>Bacteria</taxon>
        <taxon>Pseudomonadati</taxon>
        <taxon>Pseudomonadota</taxon>
        <taxon>Alphaproteobacteria</taxon>
        <taxon>Hyphomicrobiales</taxon>
        <taxon>Methylopilaceae</taxon>
        <taxon>Hansschlegelia</taxon>
    </lineage>
</organism>
<proteinExistence type="predicted"/>
<evidence type="ECO:0000313" key="3">
    <source>
        <dbReference type="Proteomes" id="UP000528964"/>
    </source>
</evidence>
<protein>
    <submittedName>
        <fullName evidence="2">Uncharacterized protein</fullName>
    </submittedName>
</protein>
<name>A0A7W6CX71_9HYPH</name>
<accession>A0A7W6CX71</accession>
<keyword evidence="3" id="KW-1185">Reference proteome</keyword>
<reference evidence="2 3" key="1">
    <citation type="submission" date="2020-08" db="EMBL/GenBank/DDBJ databases">
        <title>Genomic Encyclopedia of Type Strains, Phase IV (KMG-IV): sequencing the most valuable type-strain genomes for metagenomic binning, comparative biology and taxonomic classification.</title>
        <authorList>
            <person name="Goeker M."/>
        </authorList>
    </citation>
    <scope>NUCLEOTIDE SEQUENCE [LARGE SCALE GENOMIC DNA]</scope>
    <source>
        <strain evidence="2 3">DSM 25481</strain>
    </source>
</reference>
<dbReference type="Proteomes" id="UP000528964">
    <property type="component" value="Unassembled WGS sequence"/>
</dbReference>
<dbReference type="EMBL" id="JACIDR010000002">
    <property type="protein sequence ID" value="MBB3972775.1"/>
    <property type="molecule type" value="Genomic_DNA"/>
</dbReference>
<feature type="region of interest" description="Disordered" evidence="1">
    <location>
        <begin position="64"/>
        <end position="85"/>
    </location>
</feature>
<comment type="caution">
    <text evidence="2">The sequence shown here is derived from an EMBL/GenBank/DDBJ whole genome shotgun (WGS) entry which is preliminary data.</text>
</comment>
<gene>
    <name evidence="2" type="ORF">GGR24_001432</name>
</gene>
<dbReference type="RefSeq" id="WP_183394659.1">
    <property type="nucleotide sequence ID" value="NZ_JACIDR010000002.1"/>
</dbReference>
<sequence length="85" mass="9181">MPDVRITTSAEGHGFSLVPGRTIDLDELIRLVGAGAVNLSEPVETPEVAVVVETPETEEVIETPEDHVAPIDTPEAAKPKRRTKR</sequence>
<evidence type="ECO:0000256" key="1">
    <source>
        <dbReference type="SAM" id="MobiDB-lite"/>
    </source>
</evidence>